<dbReference type="Pfam" id="PF01230">
    <property type="entry name" value="HIT"/>
    <property type="match status" value="1"/>
</dbReference>
<dbReference type="RefSeq" id="WP_068809783.1">
    <property type="nucleotide sequence ID" value="NZ_BMIY01000003.1"/>
</dbReference>
<accession>A0A917GNQ9</accession>
<dbReference type="InterPro" id="IPR036265">
    <property type="entry name" value="HIT-like_sf"/>
</dbReference>
<comment type="caution">
    <text evidence="5">The sequence shown here is derived from an EMBL/GenBank/DDBJ whole genome shotgun (WGS) entry which is preliminary data.</text>
</comment>
<dbReference type="PROSITE" id="PS51084">
    <property type="entry name" value="HIT_2"/>
    <property type="match status" value="1"/>
</dbReference>
<name>A0A917GNQ9_9GAMM</name>
<dbReference type="PROSITE" id="PS00892">
    <property type="entry name" value="HIT_1"/>
    <property type="match status" value="1"/>
</dbReference>
<feature type="domain" description="HIT" evidence="4">
    <location>
        <begin position="6"/>
        <end position="115"/>
    </location>
</feature>
<dbReference type="FunFam" id="3.30.428.10:FF:000005">
    <property type="entry name" value="Histidine triad nucleotide-binding protein 1"/>
    <property type="match status" value="1"/>
</dbReference>
<evidence type="ECO:0000256" key="2">
    <source>
        <dbReference type="PIRSR" id="PIRSR601310-3"/>
    </source>
</evidence>
<dbReference type="PRINTS" id="PR00332">
    <property type="entry name" value="HISTRIAD"/>
</dbReference>
<dbReference type="GO" id="GO:0003824">
    <property type="term" value="F:catalytic activity"/>
    <property type="evidence" value="ECO:0007669"/>
    <property type="project" value="InterPro"/>
</dbReference>
<dbReference type="Gene3D" id="3.30.428.10">
    <property type="entry name" value="HIT-like"/>
    <property type="match status" value="1"/>
</dbReference>
<dbReference type="OrthoDB" id="9784774at2"/>
<sequence length="115" mass="12550">MTSDCLFCRIIAGEIPSTSVYQDEDVYAFRDINPAAPTHVLVIPREHISGISAAEDAQQALLGKLMVSAKHIAKTLGLEDNGYRLVINNGEQGGQTVYHLHLHILGGRQMTWPPG</sequence>
<evidence type="ECO:0000313" key="5">
    <source>
        <dbReference type="EMBL" id="GGG52060.1"/>
    </source>
</evidence>
<dbReference type="EMBL" id="BMIY01000003">
    <property type="protein sequence ID" value="GGG52060.1"/>
    <property type="molecule type" value="Genomic_DNA"/>
</dbReference>
<dbReference type="Proteomes" id="UP000627715">
    <property type="component" value="Unassembled WGS sequence"/>
</dbReference>
<keyword evidence="6" id="KW-1185">Reference proteome</keyword>
<reference evidence="5" key="1">
    <citation type="journal article" date="2014" name="Int. J. Syst. Evol. Microbiol.">
        <title>Complete genome sequence of Corynebacterium casei LMG S-19264T (=DSM 44701T), isolated from a smear-ripened cheese.</title>
        <authorList>
            <consortium name="US DOE Joint Genome Institute (JGI-PGF)"/>
            <person name="Walter F."/>
            <person name="Albersmeier A."/>
            <person name="Kalinowski J."/>
            <person name="Ruckert C."/>
        </authorList>
    </citation>
    <scope>NUCLEOTIDE SEQUENCE</scope>
    <source>
        <strain evidence="5">CGMCC 1.15425</strain>
    </source>
</reference>
<dbReference type="InterPro" id="IPR011146">
    <property type="entry name" value="HIT-like"/>
</dbReference>
<evidence type="ECO:0000259" key="4">
    <source>
        <dbReference type="PROSITE" id="PS51084"/>
    </source>
</evidence>
<dbReference type="SUPFAM" id="SSF54197">
    <property type="entry name" value="HIT-like"/>
    <property type="match status" value="1"/>
</dbReference>
<gene>
    <name evidence="5" type="primary">hit</name>
    <name evidence="5" type="ORF">GCM10011403_06530</name>
</gene>
<dbReference type="CDD" id="cd01276">
    <property type="entry name" value="PKCI_related"/>
    <property type="match status" value="1"/>
</dbReference>
<organism evidence="5 6">
    <name type="scientific">Pseudohongiella nitratireducens</name>
    <dbReference type="NCBI Taxonomy" id="1768907"/>
    <lineage>
        <taxon>Bacteria</taxon>
        <taxon>Pseudomonadati</taxon>
        <taxon>Pseudomonadota</taxon>
        <taxon>Gammaproteobacteria</taxon>
        <taxon>Pseudomonadales</taxon>
        <taxon>Pseudohongiellaceae</taxon>
        <taxon>Pseudohongiella</taxon>
    </lineage>
</organism>
<dbReference type="AlphaFoldDB" id="A0A917GNQ9"/>
<evidence type="ECO:0000313" key="6">
    <source>
        <dbReference type="Proteomes" id="UP000627715"/>
    </source>
</evidence>
<evidence type="ECO:0000256" key="3">
    <source>
        <dbReference type="PROSITE-ProRule" id="PRU00464"/>
    </source>
</evidence>
<proteinExistence type="predicted"/>
<evidence type="ECO:0000256" key="1">
    <source>
        <dbReference type="PIRSR" id="PIRSR601310-1"/>
    </source>
</evidence>
<dbReference type="InterPro" id="IPR001310">
    <property type="entry name" value="Histidine_triad_HIT"/>
</dbReference>
<reference evidence="5" key="2">
    <citation type="submission" date="2020-09" db="EMBL/GenBank/DDBJ databases">
        <authorList>
            <person name="Sun Q."/>
            <person name="Zhou Y."/>
        </authorList>
    </citation>
    <scope>NUCLEOTIDE SEQUENCE</scope>
    <source>
        <strain evidence="5">CGMCC 1.15425</strain>
    </source>
</reference>
<dbReference type="PANTHER" id="PTHR23089">
    <property type="entry name" value="HISTIDINE TRIAD HIT PROTEIN"/>
    <property type="match status" value="1"/>
</dbReference>
<feature type="active site" description="Tele-AMP-histidine intermediate" evidence="1">
    <location>
        <position position="101"/>
    </location>
</feature>
<protein>
    <submittedName>
        <fullName evidence="5">Histidine triad nucleotide-binding protein</fullName>
    </submittedName>
</protein>
<feature type="short sequence motif" description="Histidine triad motif" evidence="2 3">
    <location>
        <begin position="99"/>
        <end position="103"/>
    </location>
</feature>
<dbReference type="InterPro" id="IPR019808">
    <property type="entry name" value="Histidine_triad_CS"/>
</dbReference>